<evidence type="ECO:0000313" key="2">
    <source>
        <dbReference type="EMBL" id="ALG10048.1"/>
    </source>
</evidence>
<evidence type="ECO:0000313" key="3">
    <source>
        <dbReference type="Proteomes" id="UP000063699"/>
    </source>
</evidence>
<feature type="transmembrane region" description="Helical" evidence="1">
    <location>
        <begin position="16"/>
        <end position="35"/>
    </location>
</feature>
<name>A0A0N9I6H9_9PSEU</name>
<dbReference type="Pfam" id="PF17314">
    <property type="entry name" value="DUF5360"/>
    <property type="match status" value="1"/>
</dbReference>
<protein>
    <recommendedName>
        <fullName evidence="4">YvaD family protein</fullName>
    </recommendedName>
</protein>
<evidence type="ECO:0000256" key="1">
    <source>
        <dbReference type="SAM" id="Phobius"/>
    </source>
</evidence>
<keyword evidence="1" id="KW-1133">Transmembrane helix</keyword>
<dbReference type="AlphaFoldDB" id="A0A0N9I6H9"/>
<proteinExistence type="predicted"/>
<dbReference type="OrthoDB" id="2469007at2"/>
<feature type="transmembrane region" description="Helical" evidence="1">
    <location>
        <begin position="100"/>
        <end position="121"/>
    </location>
</feature>
<dbReference type="RefSeq" id="WP_054291952.1">
    <property type="nucleotide sequence ID" value="NZ_CP012752.1"/>
</dbReference>
<gene>
    <name evidence="2" type="ORF">AOZ06_26935</name>
</gene>
<dbReference type="KEGG" id="kphy:AOZ06_26935"/>
<feature type="transmembrane region" description="Helical" evidence="1">
    <location>
        <begin position="47"/>
        <end position="66"/>
    </location>
</feature>
<dbReference type="Proteomes" id="UP000063699">
    <property type="component" value="Chromosome"/>
</dbReference>
<reference evidence="2 3" key="1">
    <citation type="submission" date="2015-07" db="EMBL/GenBank/DDBJ databases">
        <title>Genome sequencing of Kibdelosporangium phytohabitans.</title>
        <authorList>
            <person name="Qin S."/>
            <person name="Xing K."/>
        </authorList>
    </citation>
    <scope>NUCLEOTIDE SEQUENCE [LARGE SCALE GENOMIC DNA]</scope>
    <source>
        <strain evidence="2 3">KLBMP1111</strain>
    </source>
</reference>
<keyword evidence="1" id="KW-0812">Transmembrane</keyword>
<feature type="transmembrane region" description="Helical" evidence="1">
    <location>
        <begin position="73"/>
        <end position="94"/>
    </location>
</feature>
<dbReference type="EMBL" id="CP012752">
    <property type="protein sequence ID" value="ALG10048.1"/>
    <property type="molecule type" value="Genomic_DNA"/>
</dbReference>
<sequence length="132" mass="14689">MTAPEQTPTWIKRSMLITDIGFLAYWIATAVQVIPPYAQRVLIDWNWSFLMLDVLAAGTGLASLRLRTATRGLQLVSLALTHAAGLNALMFWALRGEFDPAWWLPNLWLTLFPVAAVTVLLRHRPTTSAGTT</sequence>
<evidence type="ECO:0008006" key="4">
    <source>
        <dbReference type="Google" id="ProtNLM"/>
    </source>
</evidence>
<accession>A0A0N9I6H9</accession>
<keyword evidence="1" id="KW-0472">Membrane</keyword>
<keyword evidence="3" id="KW-1185">Reference proteome</keyword>
<dbReference type="InterPro" id="IPR020348">
    <property type="entry name" value="Uncharacterised_YvaD"/>
</dbReference>
<organism evidence="2 3">
    <name type="scientific">Kibdelosporangium phytohabitans</name>
    <dbReference type="NCBI Taxonomy" id="860235"/>
    <lineage>
        <taxon>Bacteria</taxon>
        <taxon>Bacillati</taxon>
        <taxon>Actinomycetota</taxon>
        <taxon>Actinomycetes</taxon>
        <taxon>Pseudonocardiales</taxon>
        <taxon>Pseudonocardiaceae</taxon>
        <taxon>Kibdelosporangium</taxon>
    </lineage>
</organism>
<dbReference type="STRING" id="860235.AOZ06_26935"/>